<protein>
    <submittedName>
        <fullName evidence="1">Uncharacterized protein</fullName>
    </submittedName>
</protein>
<dbReference type="Proteomes" id="UP000027265">
    <property type="component" value="Unassembled WGS sequence"/>
</dbReference>
<proteinExistence type="predicted"/>
<evidence type="ECO:0000313" key="2">
    <source>
        <dbReference type="Proteomes" id="UP000027265"/>
    </source>
</evidence>
<name>A0A067QBY5_9AGAM</name>
<gene>
    <name evidence="1" type="ORF">JAAARDRAFT_151951</name>
</gene>
<dbReference type="EMBL" id="KL197713">
    <property type="protein sequence ID" value="KDQ61002.1"/>
    <property type="molecule type" value="Genomic_DNA"/>
</dbReference>
<sequence>MEEDERRTEWAAKCGHLLRDFWCDDSLKVMERLFCFRPFLSRTELATQVLSSTLVIITRLSFPRRLLCLVSCCYP</sequence>
<dbReference type="AlphaFoldDB" id="A0A067QBY5"/>
<evidence type="ECO:0000313" key="1">
    <source>
        <dbReference type="EMBL" id="KDQ61002.1"/>
    </source>
</evidence>
<dbReference type="HOGENOM" id="CLU_2671403_0_0_1"/>
<keyword evidence="2" id="KW-1185">Reference proteome</keyword>
<reference evidence="2" key="1">
    <citation type="journal article" date="2014" name="Proc. Natl. Acad. Sci. U.S.A.">
        <title>Extensive sampling of basidiomycete genomes demonstrates inadequacy of the white-rot/brown-rot paradigm for wood decay fungi.</title>
        <authorList>
            <person name="Riley R."/>
            <person name="Salamov A.A."/>
            <person name="Brown D.W."/>
            <person name="Nagy L.G."/>
            <person name="Floudas D."/>
            <person name="Held B.W."/>
            <person name="Levasseur A."/>
            <person name="Lombard V."/>
            <person name="Morin E."/>
            <person name="Otillar R."/>
            <person name="Lindquist E.A."/>
            <person name="Sun H."/>
            <person name="LaButti K.M."/>
            <person name="Schmutz J."/>
            <person name="Jabbour D."/>
            <person name="Luo H."/>
            <person name="Baker S.E."/>
            <person name="Pisabarro A.G."/>
            <person name="Walton J.D."/>
            <person name="Blanchette R.A."/>
            <person name="Henrissat B."/>
            <person name="Martin F."/>
            <person name="Cullen D."/>
            <person name="Hibbett D.S."/>
            <person name="Grigoriev I.V."/>
        </authorList>
    </citation>
    <scope>NUCLEOTIDE SEQUENCE [LARGE SCALE GENOMIC DNA]</scope>
    <source>
        <strain evidence="2">MUCL 33604</strain>
    </source>
</reference>
<organism evidence="1 2">
    <name type="scientific">Jaapia argillacea MUCL 33604</name>
    <dbReference type="NCBI Taxonomy" id="933084"/>
    <lineage>
        <taxon>Eukaryota</taxon>
        <taxon>Fungi</taxon>
        <taxon>Dikarya</taxon>
        <taxon>Basidiomycota</taxon>
        <taxon>Agaricomycotina</taxon>
        <taxon>Agaricomycetes</taxon>
        <taxon>Agaricomycetidae</taxon>
        <taxon>Jaapiales</taxon>
        <taxon>Jaapiaceae</taxon>
        <taxon>Jaapia</taxon>
    </lineage>
</organism>
<dbReference type="InParanoid" id="A0A067QBY5"/>
<accession>A0A067QBY5</accession>